<keyword evidence="2" id="KW-0238">DNA-binding</keyword>
<reference evidence="5 6" key="1">
    <citation type="submission" date="2015-05" db="EMBL/GenBank/DDBJ databases">
        <authorList>
            <person name="Goodhead I."/>
        </authorList>
    </citation>
    <scope>NUCLEOTIDE SEQUENCE [LARGE SCALE GENOMIC DNA]</scope>
    <source>
        <strain evidence="6">morsitans</strain>
    </source>
</reference>
<dbReference type="SMART" id="SM00421">
    <property type="entry name" value="HTH_LUXR"/>
    <property type="match status" value="1"/>
</dbReference>
<dbReference type="Gene3D" id="1.10.10.10">
    <property type="entry name" value="Winged helix-like DNA-binding domain superfamily/Winged helix DNA-binding domain"/>
    <property type="match status" value="1"/>
</dbReference>
<dbReference type="AlphaFoldDB" id="A0A193QFI3"/>
<dbReference type="PANTHER" id="PTHR44688">
    <property type="entry name" value="DNA-BINDING TRANSCRIPTIONAL ACTIVATOR DEVR_DOSR"/>
    <property type="match status" value="1"/>
</dbReference>
<dbReference type="Gene3D" id="3.30.450.80">
    <property type="entry name" value="Transcription factor LuxR-like, autoinducer-binding domain"/>
    <property type="match status" value="1"/>
</dbReference>
<dbReference type="Pfam" id="PF03472">
    <property type="entry name" value="Autoind_bind"/>
    <property type="match status" value="1"/>
</dbReference>
<dbReference type="SUPFAM" id="SSF75516">
    <property type="entry name" value="Pheromone-binding domain of LuxR-like quorum-sensing transcription factors"/>
    <property type="match status" value="1"/>
</dbReference>
<organism evidence="5 6">
    <name type="scientific">Sodalis glossinidius (strain morsitans)</name>
    <dbReference type="NCBI Taxonomy" id="343509"/>
    <lineage>
        <taxon>Bacteria</taxon>
        <taxon>Pseudomonadati</taxon>
        <taxon>Pseudomonadota</taxon>
        <taxon>Gammaproteobacteria</taxon>
        <taxon>Enterobacterales</taxon>
        <taxon>Bruguierivoracaceae</taxon>
        <taxon>Sodalis</taxon>
    </lineage>
</organism>
<dbReference type="CDD" id="cd06170">
    <property type="entry name" value="LuxR_C_like"/>
    <property type="match status" value="1"/>
</dbReference>
<protein>
    <submittedName>
        <fullName evidence="5">Transcriptional activator protein EsaR</fullName>
    </submittedName>
</protein>
<evidence type="ECO:0000256" key="3">
    <source>
        <dbReference type="ARBA" id="ARBA00023163"/>
    </source>
</evidence>
<accession>A0A193QFI3</accession>
<dbReference type="PROSITE" id="PS00622">
    <property type="entry name" value="HTH_LUXR_1"/>
    <property type="match status" value="1"/>
</dbReference>
<dbReference type="PROSITE" id="PS50043">
    <property type="entry name" value="HTH_LUXR_2"/>
    <property type="match status" value="1"/>
</dbReference>
<dbReference type="Proteomes" id="UP000245838">
    <property type="component" value="Chromosome sggmmb4_Chromosome"/>
</dbReference>
<proteinExistence type="predicted"/>
<sequence>MFSIIKPFTSQENGLVTAEIHDLLQHEMNINQPIRFAYFIFNKSQDEKPVIYSNYPKEWVEKYMKNKLYKQDPVLLVASQKIMSFPWQKNYFKKTKHQKSNIFAQSSEYNITRGYTFPLHDHENNLAMLSLYTESDPDQLMKCISDHEDRLYLLFLSIHNRFLAEKAQQTNTSNTKIEKRLTSREIEALHWASIGKTYREIAIIMGITESTVKFHIGNLIVKLDVINAKHAIKKATDLHLLNFNE</sequence>
<dbReference type="Pfam" id="PF00196">
    <property type="entry name" value="GerE"/>
    <property type="match status" value="1"/>
</dbReference>
<evidence type="ECO:0000259" key="4">
    <source>
        <dbReference type="PROSITE" id="PS50043"/>
    </source>
</evidence>
<dbReference type="InterPro" id="IPR036693">
    <property type="entry name" value="TF_LuxR_autoind-bd_dom_sf"/>
</dbReference>
<dbReference type="GO" id="GO:0003677">
    <property type="term" value="F:DNA binding"/>
    <property type="evidence" value="ECO:0007669"/>
    <property type="project" value="UniProtKB-KW"/>
</dbReference>
<dbReference type="EMBL" id="LN854557">
    <property type="protein sequence ID" value="CRL43931.1"/>
    <property type="molecule type" value="Genomic_DNA"/>
</dbReference>
<name>A0A193QFI3_SODGM</name>
<dbReference type="SUPFAM" id="SSF46894">
    <property type="entry name" value="C-terminal effector domain of the bipartite response regulators"/>
    <property type="match status" value="1"/>
</dbReference>
<evidence type="ECO:0000256" key="2">
    <source>
        <dbReference type="ARBA" id="ARBA00023125"/>
    </source>
</evidence>
<keyword evidence="1" id="KW-0805">Transcription regulation</keyword>
<dbReference type="PRINTS" id="PR00038">
    <property type="entry name" value="HTHLUXR"/>
</dbReference>
<dbReference type="PANTHER" id="PTHR44688:SF16">
    <property type="entry name" value="DNA-BINDING TRANSCRIPTIONAL ACTIVATOR DEVR_DOSR"/>
    <property type="match status" value="1"/>
</dbReference>
<dbReference type="InterPro" id="IPR016032">
    <property type="entry name" value="Sig_transdc_resp-reg_C-effctor"/>
</dbReference>
<evidence type="ECO:0000313" key="6">
    <source>
        <dbReference type="Proteomes" id="UP000245838"/>
    </source>
</evidence>
<dbReference type="InterPro" id="IPR005143">
    <property type="entry name" value="TF_LuxR_autoind-bd_dom"/>
</dbReference>
<evidence type="ECO:0000256" key="1">
    <source>
        <dbReference type="ARBA" id="ARBA00023015"/>
    </source>
</evidence>
<dbReference type="RefSeq" id="WP_166506378.1">
    <property type="nucleotide sequence ID" value="NZ_LN854557.1"/>
</dbReference>
<dbReference type="GO" id="GO:0006355">
    <property type="term" value="P:regulation of DNA-templated transcription"/>
    <property type="evidence" value="ECO:0007669"/>
    <property type="project" value="InterPro"/>
</dbReference>
<dbReference type="InterPro" id="IPR036388">
    <property type="entry name" value="WH-like_DNA-bd_sf"/>
</dbReference>
<feature type="domain" description="HTH luxR-type" evidence="4">
    <location>
        <begin position="174"/>
        <end position="239"/>
    </location>
</feature>
<evidence type="ECO:0000313" key="5">
    <source>
        <dbReference type="EMBL" id="CRL43931.1"/>
    </source>
</evidence>
<gene>
    <name evidence="5" type="primary">esaR_1</name>
    <name evidence="5" type="ORF">SGGMMB4_00685</name>
</gene>
<dbReference type="InterPro" id="IPR000792">
    <property type="entry name" value="Tscrpt_reg_LuxR_C"/>
</dbReference>
<keyword evidence="3" id="KW-0804">Transcription</keyword>